<dbReference type="AlphaFoldDB" id="A0A9W7WFD0"/>
<feature type="non-terminal residue" evidence="2">
    <location>
        <position position="1"/>
    </location>
</feature>
<keyword evidence="1" id="KW-1133">Transmembrane helix</keyword>
<gene>
    <name evidence="2" type="ORF">IRJ41_012878</name>
</gene>
<feature type="transmembrane region" description="Helical" evidence="1">
    <location>
        <begin position="22"/>
        <end position="43"/>
    </location>
</feature>
<evidence type="ECO:0000313" key="2">
    <source>
        <dbReference type="EMBL" id="KAI7797104.1"/>
    </source>
</evidence>
<dbReference type="EMBL" id="JAFHDT010000018">
    <property type="protein sequence ID" value="KAI7797104.1"/>
    <property type="molecule type" value="Genomic_DNA"/>
</dbReference>
<evidence type="ECO:0000313" key="3">
    <source>
        <dbReference type="Proteomes" id="UP001059041"/>
    </source>
</evidence>
<feature type="non-terminal residue" evidence="2">
    <location>
        <position position="80"/>
    </location>
</feature>
<name>A0A9W7WFD0_TRIRA</name>
<comment type="caution">
    <text evidence="2">The sequence shown here is derived from an EMBL/GenBank/DDBJ whole genome shotgun (WGS) entry which is preliminary data.</text>
</comment>
<keyword evidence="3" id="KW-1185">Reference proteome</keyword>
<dbReference type="Proteomes" id="UP001059041">
    <property type="component" value="Linkage Group LG18"/>
</dbReference>
<protein>
    <submittedName>
        <fullName evidence="2">Uncharacterized protein</fullName>
    </submittedName>
</protein>
<sequence>HLLHHSLIMFLGDGLGTQNCPLWHPICYTSFIIASSCFWVTVLGRKIALCGIHLLHHSLIMFLGDGLGTQNCPLWHPNIL</sequence>
<keyword evidence="1" id="KW-0472">Membrane</keyword>
<proteinExistence type="predicted"/>
<reference evidence="2" key="1">
    <citation type="submission" date="2021-02" db="EMBL/GenBank/DDBJ databases">
        <title>Comparative genomics reveals that relaxation of natural selection precedes convergent phenotypic evolution of cavefish.</title>
        <authorList>
            <person name="Peng Z."/>
        </authorList>
    </citation>
    <scope>NUCLEOTIDE SEQUENCE</scope>
    <source>
        <tissue evidence="2">Muscle</tissue>
    </source>
</reference>
<keyword evidence="1" id="KW-0812">Transmembrane</keyword>
<evidence type="ECO:0000256" key="1">
    <source>
        <dbReference type="SAM" id="Phobius"/>
    </source>
</evidence>
<accession>A0A9W7WFD0</accession>
<organism evidence="2 3">
    <name type="scientific">Triplophysa rosa</name>
    <name type="common">Cave loach</name>
    <dbReference type="NCBI Taxonomy" id="992332"/>
    <lineage>
        <taxon>Eukaryota</taxon>
        <taxon>Metazoa</taxon>
        <taxon>Chordata</taxon>
        <taxon>Craniata</taxon>
        <taxon>Vertebrata</taxon>
        <taxon>Euteleostomi</taxon>
        <taxon>Actinopterygii</taxon>
        <taxon>Neopterygii</taxon>
        <taxon>Teleostei</taxon>
        <taxon>Ostariophysi</taxon>
        <taxon>Cypriniformes</taxon>
        <taxon>Nemacheilidae</taxon>
        <taxon>Triplophysa</taxon>
    </lineage>
</organism>